<feature type="transmembrane region" description="Helical" evidence="9">
    <location>
        <begin position="291"/>
        <end position="313"/>
    </location>
</feature>
<keyword evidence="4 9" id="KW-0812">Transmembrane</keyword>
<evidence type="ECO:0000256" key="6">
    <source>
        <dbReference type="ARBA" id="ARBA00023136"/>
    </source>
</evidence>
<feature type="transmembrane region" description="Helical" evidence="9">
    <location>
        <begin position="424"/>
        <end position="443"/>
    </location>
</feature>
<dbReference type="Proteomes" id="UP000215374">
    <property type="component" value="Chromosome 1"/>
</dbReference>
<evidence type="ECO:0000256" key="5">
    <source>
        <dbReference type="ARBA" id="ARBA00022989"/>
    </source>
</evidence>
<feature type="transmembrane region" description="Helical" evidence="9">
    <location>
        <begin position="455"/>
        <end position="472"/>
    </location>
</feature>
<keyword evidence="2" id="KW-0328">Glycosyltransferase</keyword>
<dbReference type="AlphaFoldDB" id="A0A240A1L7"/>
<evidence type="ECO:0000256" key="8">
    <source>
        <dbReference type="NCBIfam" id="TIGR03459"/>
    </source>
</evidence>
<reference evidence="10 11" key="1">
    <citation type="submission" date="2017-06" db="EMBL/GenBank/DDBJ databases">
        <authorList>
            <consortium name="Pathogen Informatics"/>
        </authorList>
    </citation>
    <scope>NUCLEOTIDE SEQUENCE [LARGE SCALE GENOMIC DNA]</scope>
    <source>
        <strain evidence="10 11">NCTC13015</strain>
    </source>
</reference>
<sequence>MRRVLALGTAAATCIALGSYGAGATRNRSGIMRELGLDPLMYGHGRGLMEALLTIGILGLVAAWLLLGRARPDLRTTRLAAWAWTAPLVLSAPILSRDVYSYLMQGAMLRDGYDPYTEGAAVNPGPYLWEVSHDWRNTTTPYGPAHLGLGKAITTAVGDDVTAGLIVYKLVSLLGFAMIIWAVPRIAAALGGNPAFALWIGAANPLMLLHMVGGMHNESIMVGLVSVGLLACVVPTRRYFAWASGGIALIALAVSLKATAAIALPFVVWIMHARFATGNWPRRLGVFAGCGAWALALTLAVVDLVTVVSGASWGWVAEISGNSKVVNPLAGPTLLAELITPVAQLVNENFHYNTALAATRAASGVVMLAGLVVAWWYFRPSRGGYPARAIAGTCAAYVVAFVANAVTLPWYYASLVSLVGTFRAPAWVQRIAVGASVVVSLAFTGSGNHRFYDPWFLILAPFVALAAVAFVWPRKVPVAEAQGLR</sequence>
<feature type="transmembrane region" description="Helical" evidence="9">
    <location>
        <begin position="390"/>
        <end position="412"/>
    </location>
</feature>
<dbReference type="RefSeq" id="WP_051904894.1">
    <property type="nucleotide sequence ID" value="NZ_CP009211.1"/>
</dbReference>
<evidence type="ECO:0000256" key="9">
    <source>
        <dbReference type="SAM" id="Phobius"/>
    </source>
</evidence>
<feature type="transmembrane region" description="Helical" evidence="9">
    <location>
        <begin position="48"/>
        <end position="67"/>
    </location>
</feature>
<dbReference type="EMBL" id="LT906467">
    <property type="protein sequence ID" value="SNV76806.1"/>
    <property type="molecule type" value="Genomic_DNA"/>
</dbReference>
<feature type="transmembrane region" description="Helical" evidence="9">
    <location>
        <begin position="248"/>
        <end position="271"/>
    </location>
</feature>
<gene>
    <name evidence="10" type="ORF">SAMEA4535761_01708</name>
</gene>
<name>A0A240A1L7_9CORY</name>
<dbReference type="GO" id="GO:0016020">
    <property type="term" value="C:membrane"/>
    <property type="evidence" value="ECO:0007669"/>
    <property type="project" value="UniProtKB-SubCell"/>
</dbReference>
<feature type="transmembrane region" description="Helical" evidence="9">
    <location>
        <begin position="165"/>
        <end position="183"/>
    </location>
</feature>
<comment type="similarity">
    <text evidence="7">Belongs to the MptA/B family.</text>
</comment>
<dbReference type="OrthoDB" id="5242303at2"/>
<dbReference type="Pfam" id="PF26314">
    <property type="entry name" value="MptA_B_family"/>
    <property type="match status" value="1"/>
</dbReference>
<evidence type="ECO:0000256" key="2">
    <source>
        <dbReference type="ARBA" id="ARBA00022676"/>
    </source>
</evidence>
<dbReference type="InterPro" id="IPR049829">
    <property type="entry name" value="MptA/B-like"/>
</dbReference>
<proteinExistence type="inferred from homology"/>
<comment type="subcellular location">
    <subcellularLocation>
        <location evidence="1">Membrane</location>
        <topology evidence="1">Multi-pass membrane protein</topology>
    </subcellularLocation>
</comment>
<dbReference type="NCBIfam" id="TIGR03459">
    <property type="entry name" value="crt_membr"/>
    <property type="match status" value="1"/>
</dbReference>
<evidence type="ECO:0000256" key="3">
    <source>
        <dbReference type="ARBA" id="ARBA00022679"/>
    </source>
</evidence>
<keyword evidence="3 10" id="KW-0808">Transferase</keyword>
<dbReference type="NCBIfam" id="NF038066">
    <property type="entry name" value="MptB"/>
    <property type="match status" value="1"/>
</dbReference>
<evidence type="ECO:0000256" key="1">
    <source>
        <dbReference type="ARBA" id="ARBA00004141"/>
    </source>
</evidence>
<evidence type="ECO:0000256" key="4">
    <source>
        <dbReference type="ARBA" id="ARBA00022692"/>
    </source>
</evidence>
<feature type="transmembrane region" description="Helical" evidence="9">
    <location>
        <begin position="195"/>
        <end position="213"/>
    </location>
</feature>
<keyword evidence="6 9" id="KW-0472">Membrane</keyword>
<protein>
    <recommendedName>
        <fullName evidence="8">Alpha-(1-&gt;6)-mannopyranosyltransferase A</fullName>
    </recommendedName>
</protein>
<evidence type="ECO:0000256" key="7">
    <source>
        <dbReference type="ARBA" id="ARBA00043987"/>
    </source>
</evidence>
<feature type="transmembrane region" description="Helical" evidence="9">
    <location>
        <begin position="358"/>
        <end position="378"/>
    </location>
</feature>
<feature type="transmembrane region" description="Helical" evidence="9">
    <location>
        <begin position="219"/>
        <end position="236"/>
    </location>
</feature>
<evidence type="ECO:0000313" key="10">
    <source>
        <dbReference type="EMBL" id="SNV76806.1"/>
    </source>
</evidence>
<dbReference type="GO" id="GO:0016757">
    <property type="term" value="F:glycosyltransferase activity"/>
    <property type="evidence" value="ECO:0007669"/>
    <property type="project" value="UniProtKB-KW"/>
</dbReference>
<organism evidence="10 11">
    <name type="scientific">Corynebacterium imitans</name>
    <dbReference type="NCBI Taxonomy" id="156978"/>
    <lineage>
        <taxon>Bacteria</taxon>
        <taxon>Bacillati</taxon>
        <taxon>Actinomycetota</taxon>
        <taxon>Actinomycetes</taxon>
        <taxon>Mycobacteriales</taxon>
        <taxon>Corynebacteriaceae</taxon>
        <taxon>Corynebacterium</taxon>
    </lineage>
</organism>
<keyword evidence="5 9" id="KW-1133">Transmembrane helix</keyword>
<accession>A0A240A1L7</accession>
<dbReference type="InterPro" id="IPR017822">
    <property type="entry name" value="MptA-like"/>
</dbReference>
<evidence type="ECO:0000313" key="11">
    <source>
        <dbReference type="Proteomes" id="UP000215374"/>
    </source>
</evidence>